<comment type="caution">
    <text evidence="1">The sequence shown here is derived from an EMBL/GenBank/DDBJ whole genome shotgun (WGS) entry which is preliminary data.</text>
</comment>
<dbReference type="AlphaFoldDB" id="A0A4R2FDK1"/>
<accession>A0A4R2FDK1</accession>
<dbReference type="Proteomes" id="UP000294832">
    <property type="component" value="Unassembled WGS sequence"/>
</dbReference>
<keyword evidence="2" id="KW-1185">Reference proteome</keyword>
<evidence type="ECO:0000313" key="1">
    <source>
        <dbReference type="EMBL" id="TCN78041.1"/>
    </source>
</evidence>
<reference evidence="1 2" key="1">
    <citation type="submission" date="2019-03" db="EMBL/GenBank/DDBJ databases">
        <title>Freshwater and sediment microbial communities from various areas in North America, analyzing microbe dynamics in response to fracking.</title>
        <authorList>
            <person name="Lamendella R."/>
        </authorList>
    </citation>
    <scope>NUCLEOTIDE SEQUENCE [LARGE SCALE GENOMIC DNA]</scope>
    <source>
        <strain evidence="1 2">74A</strain>
    </source>
</reference>
<evidence type="ECO:0000313" key="2">
    <source>
        <dbReference type="Proteomes" id="UP000294832"/>
    </source>
</evidence>
<proteinExistence type="predicted"/>
<dbReference type="EMBL" id="SLWF01000042">
    <property type="protein sequence ID" value="TCN78041.1"/>
    <property type="molecule type" value="Genomic_DNA"/>
</dbReference>
<name>A0A4R2FDK1_9GAMM</name>
<organism evidence="1 2">
    <name type="scientific">Shewanella fodinae</name>
    <dbReference type="NCBI Taxonomy" id="552357"/>
    <lineage>
        <taxon>Bacteria</taxon>
        <taxon>Pseudomonadati</taxon>
        <taxon>Pseudomonadota</taxon>
        <taxon>Gammaproteobacteria</taxon>
        <taxon>Alteromonadales</taxon>
        <taxon>Shewanellaceae</taxon>
        <taxon>Shewanella</taxon>
    </lineage>
</organism>
<sequence>MNALRSRRHSSEHAAQYRRLDKVTNKVVTKKAPSCSSSQQPVVSKEELAYIFSLFC</sequence>
<gene>
    <name evidence="1" type="ORF">EDC91_1428</name>
</gene>
<protein>
    <submittedName>
        <fullName evidence="1">Uncharacterized protein</fullName>
    </submittedName>
</protein>